<comment type="caution">
    <text evidence="2">The sequence shown here is derived from an EMBL/GenBank/DDBJ whole genome shotgun (WGS) entry which is preliminary data.</text>
</comment>
<accession>A0ABR0XUB2</accession>
<evidence type="ECO:0000313" key="3">
    <source>
        <dbReference type="Proteomes" id="UP001318860"/>
    </source>
</evidence>
<evidence type="ECO:0008006" key="4">
    <source>
        <dbReference type="Google" id="ProtNLM"/>
    </source>
</evidence>
<evidence type="ECO:0000256" key="1">
    <source>
        <dbReference type="SAM" id="MobiDB-lite"/>
    </source>
</evidence>
<organism evidence="2 3">
    <name type="scientific">Rehmannia glutinosa</name>
    <name type="common">Chinese foxglove</name>
    <dbReference type="NCBI Taxonomy" id="99300"/>
    <lineage>
        <taxon>Eukaryota</taxon>
        <taxon>Viridiplantae</taxon>
        <taxon>Streptophyta</taxon>
        <taxon>Embryophyta</taxon>
        <taxon>Tracheophyta</taxon>
        <taxon>Spermatophyta</taxon>
        <taxon>Magnoliopsida</taxon>
        <taxon>eudicotyledons</taxon>
        <taxon>Gunneridae</taxon>
        <taxon>Pentapetalae</taxon>
        <taxon>asterids</taxon>
        <taxon>lamiids</taxon>
        <taxon>Lamiales</taxon>
        <taxon>Orobanchaceae</taxon>
        <taxon>Rehmannieae</taxon>
        <taxon>Rehmannia</taxon>
    </lineage>
</organism>
<feature type="region of interest" description="Disordered" evidence="1">
    <location>
        <begin position="78"/>
        <end position="97"/>
    </location>
</feature>
<proteinExistence type="predicted"/>
<sequence length="185" mass="20652">MINLTGRRCWIKYFRIPVHAWEPRLFHKIAAALGSLIKCDCHTSDKCVYDFKRLLISTKESFPIIKSLNILSNISLSESCSEDSSPKSNEDSFVPDTEDGEARNLEALSIGSNDIVHGGSQNPKVLRGVCCVSGINIYLLKNPTGRLKGRWGFKANGERKNGTVKSSMSMHLVTIEKRKNYGLSF</sequence>
<reference evidence="2 3" key="1">
    <citation type="journal article" date="2021" name="Comput. Struct. Biotechnol. J.">
        <title>De novo genome assembly of the potent medicinal plant Rehmannia glutinosa using nanopore technology.</title>
        <authorList>
            <person name="Ma L."/>
            <person name="Dong C."/>
            <person name="Song C."/>
            <person name="Wang X."/>
            <person name="Zheng X."/>
            <person name="Niu Y."/>
            <person name="Chen S."/>
            <person name="Feng W."/>
        </authorList>
    </citation>
    <scope>NUCLEOTIDE SEQUENCE [LARGE SCALE GENOMIC DNA]</scope>
    <source>
        <strain evidence="2">DH-2019</strain>
    </source>
</reference>
<name>A0ABR0XUB2_REHGL</name>
<evidence type="ECO:0000313" key="2">
    <source>
        <dbReference type="EMBL" id="KAK6162569.1"/>
    </source>
</evidence>
<gene>
    <name evidence="2" type="ORF">DH2020_002410</name>
</gene>
<protein>
    <recommendedName>
        <fullName evidence="4">DUF4283 domain-containing protein</fullName>
    </recommendedName>
</protein>
<keyword evidence="3" id="KW-1185">Reference proteome</keyword>
<dbReference type="Proteomes" id="UP001318860">
    <property type="component" value="Unassembled WGS sequence"/>
</dbReference>
<dbReference type="EMBL" id="JABTTQ020000002">
    <property type="protein sequence ID" value="KAK6162569.1"/>
    <property type="molecule type" value="Genomic_DNA"/>
</dbReference>